<dbReference type="AlphaFoldDB" id="A0A1S8KZG6"/>
<proteinExistence type="predicted"/>
<protein>
    <submittedName>
        <fullName evidence="1">Uncharacterized protein</fullName>
    </submittedName>
</protein>
<organism evidence="1 2">
    <name type="scientific">Clostridium felsineum</name>
    <dbReference type="NCBI Taxonomy" id="36839"/>
    <lineage>
        <taxon>Bacteria</taxon>
        <taxon>Bacillati</taxon>
        <taxon>Bacillota</taxon>
        <taxon>Clostridia</taxon>
        <taxon>Eubacteriales</taxon>
        <taxon>Clostridiaceae</taxon>
        <taxon>Clostridium</taxon>
    </lineage>
</organism>
<dbReference type="KEGG" id="crw:CROST_033890"/>
<dbReference type="EMBL" id="CP096983">
    <property type="protein sequence ID" value="URZ12666.1"/>
    <property type="molecule type" value="Genomic_DNA"/>
</dbReference>
<dbReference type="STRING" id="84029.CROST_40810"/>
<dbReference type="RefSeq" id="WP_077833205.1">
    <property type="nucleotide sequence ID" value="NZ_CP096983.1"/>
</dbReference>
<sequence length="315" mass="36462">MKFKIIFFKLKHIYYIILAFVFVVLFAIFLISKKSAETFNIFTKNKVISNYDVTGDGSKDNIYIKINNNRYSLEVKSKNKTYQLTPSPTLNSLGNYTNYSPLKLILTDVSRDNITEIFTQSSEDNTHLQHLFIWDKNKFKDIFHTTNNIIGFIDIHNNKTPKIISTNFNNNSLDFSNYILIKDKIKPYYANYPSNFIGKDTIEAFIKYIQTLSYYGNSKPNSLFHESGKIACSSVIDKLASENRKYVFQDGSFSDSDYNKNGEISDVKWVLNFKSTSNLINEDCKNTSIKLFLKSIGDSKSQFYFKIYSINILSN</sequence>
<dbReference type="Proteomes" id="UP000190951">
    <property type="component" value="Chromosome"/>
</dbReference>
<reference evidence="1 2" key="1">
    <citation type="submission" date="2022-04" db="EMBL/GenBank/DDBJ databases">
        <title>Genome sequence of C. roseum typestrain.</title>
        <authorList>
            <person name="Poehlein A."/>
            <person name="Schoch T."/>
            <person name="Duerre P."/>
            <person name="Daniel R."/>
        </authorList>
    </citation>
    <scope>NUCLEOTIDE SEQUENCE [LARGE SCALE GENOMIC DNA]</scope>
    <source>
        <strain evidence="1 2">DSM 7320</strain>
    </source>
</reference>
<name>A0A1S8KZG6_9CLOT</name>
<gene>
    <name evidence="1" type="ORF">CROST_033890</name>
</gene>
<evidence type="ECO:0000313" key="1">
    <source>
        <dbReference type="EMBL" id="URZ12666.1"/>
    </source>
</evidence>
<keyword evidence="2" id="KW-1185">Reference proteome</keyword>
<accession>A0A1S8KZG6</accession>
<evidence type="ECO:0000313" key="2">
    <source>
        <dbReference type="Proteomes" id="UP000190951"/>
    </source>
</evidence>